<dbReference type="Proteomes" id="UP000245790">
    <property type="component" value="Unassembled WGS sequence"/>
</dbReference>
<accession>A0A316F7Y2</accession>
<dbReference type="AlphaFoldDB" id="A0A316F7Y2"/>
<keyword evidence="1" id="KW-0732">Signal</keyword>
<gene>
    <name evidence="3" type="ORF">C8D97_1177</name>
</gene>
<dbReference type="EMBL" id="QGGU01000017">
    <property type="protein sequence ID" value="PWK42805.1"/>
    <property type="molecule type" value="Genomic_DNA"/>
</dbReference>
<keyword evidence="4" id="KW-1185">Reference proteome</keyword>
<organism evidence="3 4">
    <name type="scientific">Pleionea mediterranea</name>
    <dbReference type="NCBI Taxonomy" id="523701"/>
    <lineage>
        <taxon>Bacteria</taxon>
        <taxon>Pseudomonadati</taxon>
        <taxon>Pseudomonadota</taxon>
        <taxon>Gammaproteobacteria</taxon>
        <taxon>Oceanospirillales</taxon>
        <taxon>Pleioneaceae</taxon>
        <taxon>Pleionea</taxon>
    </lineage>
</organism>
<comment type="caution">
    <text evidence="3">The sequence shown here is derived from an EMBL/GenBank/DDBJ whole genome shotgun (WGS) entry which is preliminary data.</text>
</comment>
<feature type="domain" description="DUF6265" evidence="2">
    <location>
        <begin position="37"/>
        <end position="146"/>
    </location>
</feature>
<evidence type="ECO:0000256" key="1">
    <source>
        <dbReference type="SAM" id="SignalP"/>
    </source>
</evidence>
<dbReference type="InterPro" id="IPR046232">
    <property type="entry name" value="DUF6265"/>
</dbReference>
<reference evidence="3 4" key="1">
    <citation type="submission" date="2018-05" db="EMBL/GenBank/DDBJ databases">
        <title>Genomic Encyclopedia of Type Strains, Phase IV (KMG-IV): sequencing the most valuable type-strain genomes for metagenomic binning, comparative biology and taxonomic classification.</title>
        <authorList>
            <person name="Goeker M."/>
        </authorList>
    </citation>
    <scope>NUCLEOTIDE SEQUENCE [LARGE SCALE GENOMIC DNA]</scope>
    <source>
        <strain evidence="3 4">DSM 25350</strain>
    </source>
</reference>
<dbReference type="RefSeq" id="WP_109765072.1">
    <property type="nucleotide sequence ID" value="NZ_QGGU01000017.1"/>
</dbReference>
<feature type="signal peptide" evidence="1">
    <location>
        <begin position="1"/>
        <end position="23"/>
    </location>
</feature>
<dbReference type="Pfam" id="PF19780">
    <property type="entry name" value="DUF6265"/>
    <property type="match status" value="1"/>
</dbReference>
<name>A0A316F7Y2_9GAMM</name>
<evidence type="ECO:0000259" key="2">
    <source>
        <dbReference type="Pfam" id="PF19780"/>
    </source>
</evidence>
<protein>
    <recommendedName>
        <fullName evidence="2">DUF6265 domain-containing protein</fullName>
    </recommendedName>
</protein>
<dbReference type="OrthoDB" id="5382295at2"/>
<evidence type="ECO:0000313" key="4">
    <source>
        <dbReference type="Proteomes" id="UP000245790"/>
    </source>
</evidence>
<sequence length="160" mass="18123">MMIKSKTTSSMIIMMLFSPVALAVDCKSMASLLPIVGHWQSKDDAKPSDNSQVTEEIWQQVSDNTLEGKGRVVVNGQASTTEWLRLVKMDNAIFYIAKPKQNERPVAFKLTECSEKRWVFTNKHHDFPKQIEYQLKSSKKLLVNVTGDGNGFSIHFDSKN</sequence>
<feature type="chain" id="PRO_5016385195" description="DUF6265 domain-containing protein" evidence="1">
    <location>
        <begin position="24"/>
        <end position="160"/>
    </location>
</feature>
<evidence type="ECO:0000313" key="3">
    <source>
        <dbReference type="EMBL" id="PWK42805.1"/>
    </source>
</evidence>
<proteinExistence type="predicted"/>